<accession>A0A397TJ43</accession>
<dbReference type="InterPro" id="IPR003593">
    <property type="entry name" value="AAA+_ATPase"/>
</dbReference>
<dbReference type="OrthoDB" id="511599at2759"/>
<comment type="caution">
    <text evidence="2">The sequence shown here is derived from an EMBL/GenBank/DDBJ whole genome shotgun (WGS) entry which is preliminary data.</text>
</comment>
<dbReference type="PANTHER" id="PTHR36168">
    <property type="entry name" value="CHROMOSOME 1, WHOLE GENOME SHOTGUN SEQUENCE"/>
    <property type="match status" value="1"/>
</dbReference>
<dbReference type="Gene3D" id="3.40.50.300">
    <property type="entry name" value="P-loop containing nucleotide triphosphate hydrolases"/>
    <property type="match status" value="1"/>
</dbReference>
<evidence type="ECO:0000259" key="1">
    <source>
        <dbReference type="SMART" id="SM00382"/>
    </source>
</evidence>
<dbReference type="SMART" id="SM00382">
    <property type="entry name" value="AAA"/>
    <property type="match status" value="1"/>
</dbReference>
<reference evidence="2 3" key="1">
    <citation type="submission" date="2018-06" db="EMBL/GenBank/DDBJ databases">
        <title>Comparative genomics reveals the genomic features of Rhizophagus irregularis, R. cerebriforme, R. diaphanum and Gigaspora rosea, and their symbiotic lifestyle signature.</title>
        <authorList>
            <person name="Morin E."/>
            <person name="San Clemente H."/>
            <person name="Chen E.C.H."/>
            <person name="De La Providencia I."/>
            <person name="Hainaut M."/>
            <person name="Kuo A."/>
            <person name="Kohler A."/>
            <person name="Murat C."/>
            <person name="Tang N."/>
            <person name="Roy S."/>
            <person name="Loubradou J."/>
            <person name="Henrissat B."/>
            <person name="Grigoriev I.V."/>
            <person name="Corradi N."/>
            <person name="Roux C."/>
            <person name="Martin F.M."/>
        </authorList>
    </citation>
    <scope>NUCLEOTIDE SEQUENCE [LARGE SCALE GENOMIC DNA]</scope>
    <source>
        <strain evidence="2 3">DAOM 227022</strain>
    </source>
</reference>
<dbReference type="Proteomes" id="UP000265703">
    <property type="component" value="Unassembled WGS sequence"/>
</dbReference>
<evidence type="ECO:0000313" key="2">
    <source>
        <dbReference type="EMBL" id="RIA98243.1"/>
    </source>
</evidence>
<dbReference type="SUPFAM" id="SSF52540">
    <property type="entry name" value="P-loop containing nucleoside triphosphate hydrolases"/>
    <property type="match status" value="1"/>
</dbReference>
<keyword evidence="3" id="KW-1185">Reference proteome</keyword>
<dbReference type="PANTHER" id="PTHR36168:SF1">
    <property type="entry name" value="ORC1-LIKE AAA ATPASE DOMAIN-CONTAINING PROTEIN"/>
    <property type="match status" value="1"/>
</dbReference>
<organism evidence="2 3">
    <name type="scientific">Glomus cerebriforme</name>
    <dbReference type="NCBI Taxonomy" id="658196"/>
    <lineage>
        <taxon>Eukaryota</taxon>
        <taxon>Fungi</taxon>
        <taxon>Fungi incertae sedis</taxon>
        <taxon>Mucoromycota</taxon>
        <taxon>Glomeromycotina</taxon>
        <taxon>Glomeromycetes</taxon>
        <taxon>Glomerales</taxon>
        <taxon>Glomeraceae</taxon>
        <taxon>Glomus</taxon>
    </lineage>
</organism>
<protein>
    <submittedName>
        <fullName evidence="2">P-loop containing nucleoside triphosphate hydrolase protein</fullName>
    </submittedName>
</protein>
<dbReference type="EMBL" id="QKYT01000018">
    <property type="protein sequence ID" value="RIA98243.1"/>
    <property type="molecule type" value="Genomic_DNA"/>
</dbReference>
<evidence type="ECO:0000313" key="3">
    <source>
        <dbReference type="Proteomes" id="UP000265703"/>
    </source>
</evidence>
<dbReference type="InterPro" id="IPR041664">
    <property type="entry name" value="AAA_16"/>
</dbReference>
<feature type="domain" description="AAA+ ATPase" evidence="1">
    <location>
        <begin position="31"/>
        <end position="198"/>
    </location>
</feature>
<dbReference type="GO" id="GO:0016787">
    <property type="term" value="F:hydrolase activity"/>
    <property type="evidence" value="ECO:0007669"/>
    <property type="project" value="UniProtKB-KW"/>
</dbReference>
<keyword evidence="2" id="KW-0378">Hydrolase</keyword>
<gene>
    <name evidence="2" type="ORF">C1645_731793</name>
</gene>
<sequence length="347" mass="39767">MEPDVMQKQLIYRKVVIKKLRQIFEPIPDHSSYHIVIGNHGTGKTTVVQQCARDVGKGVIYVDVPPVLDNFIDNLAKAIGYSFKEYVSYSESFKQKILGNSESAEQPRFFRVLNAFERGARKYKANNGKPPVLILDNINKLSQDNVKLLKDLQNIAKLYADQRSCIIVFVNSEGTVPRMMMQRSSWSRSDQEPIVIGDLTNNEAYIYLHEKLGIEKKVTNQLIQLLGGQIRDLKTYGNKIKNEGVTFEAIRKIVLSTINHNFHQAQMIKGERNHIIGKIIVQELVKNKKIYFDTFIELINNEQIADELLQANVFSYNPESNIITFQSQATEVFVKENPELKSREVFS</sequence>
<name>A0A397TJ43_9GLOM</name>
<dbReference type="AlphaFoldDB" id="A0A397TJ43"/>
<dbReference type="Pfam" id="PF13191">
    <property type="entry name" value="AAA_16"/>
    <property type="match status" value="1"/>
</dbReference>
<dbReference type="InterPro" id="IPR027417">
    <property type="entry name" value="P-loop_NTPase"/>
</dbReference>
<proteinExistence type="predicted"/>